<keyword evidence="1" id="KW-1133">Transmembrane helix</keyword>
<name>A0AB39PIN3_9ACTN</name>
<dbReference type="RefSeq" id="WP_369237410.1">
    <property type="nucleotide sequence ID" value="NZ_CP163435.1"/>
</dbReference>
<keyword evidence="1" id="KW-0812">Transmembrane</keyword>
<dbReference type="AlphaFoldDB" id="A0AB39PIN3"/>
<sequence>MSEDRETSHEMTHRDIALLLADAADEVEIGIAPYQQVVRGGRRRRTRRYLVAAAAALVIAGSTGTLALAGGFGGDGDRVEPPATQPPTAEQRHVYAPQRTTLASGTDKGKEWRVTIDVWGTAKNDVEAEGQLEALGEYGNRGESGAKTASDLIGKRLFFVHLMLGDEQWTKTWGEFTKGETDSGTDLISAALPLESNKTVKDGSDQRLVIGRVARTAQQVTCTWQDGTTQIAPLTTRNRGFNADFRPYIRPADGSPSNWFVCLAPQGKTYKNAEVTN</sequence>
<organism evidence="2">
    <name type="scientific">Streptomyces sp. R21</name>
    <dbReference type="NCBI Taxonomy" id="3238627"/>
    <lineage>
        <taxon>Bacteria</taxon>
        <taxon>Bacillati</taxon>
        <taxon>Actinomycetota</taxon>
        <taxon>Actinomycetes</taxon>
        <taxon>Kitasatosporales</taxon>
        <taxon>Streptomycetaceae</taxon>
        <taxon>Streptomyces</taxon>
    </lineage>
</organism>
<accession>A0AB39PIN3</accession>
<dbReference type="EMBL" id="CP163435">
    <property type="protein sequence ID" value="XDQ28913.1"/>
    <property type="molecule type" value="Genomic_DNA"/>
</dbReference>
<protein>
    <submittedName>
        <fullName evidence="2">Uncharacterized protein</fullName>
    </submittedName>
</protein>
<feature type="transmembrane region" description="Helical" evidence="1">
    <location>
        <begin position="49"/>
        <end position="72"/>
    </location>
</feature>
<proteinExistence type="predicted"/>
<evidence type="ECO:0000313" key="2">
    <source>
        <dbReference type="EMBL" id="XDQ28913.1"/>
    </source>
</evidence>
<keyword evidence="1" id="KW-0472">Membrane</keyword>
<gene>
    <name evidence="2" type="ORF">AB5J56_31380</name>
</gene>
<evidence type="ECO:0000256" key="1">
    <source>
        <dbReference type="SAM" id="Phobius"/>
    </source>
</evidence>
<reference evidence="2" key="1">
    <citation type="submission" date="2024-07" db="EMBL/GenBank/DDBJ databases">
        <authorList>
            <person name="Yu S.T."/>
        </authorList>
    </citation>
    <scope>NUCLEOTIDE SEQUENCE</scope>
    <source>
        <strain evidence="2">R21</strain>
    </source>
</reference>